<organism evidence="2 3">
    <name type="scientific">Pseudo-nitzschia multistriata</name>
    <dbReference type="NCBI Taxonomy" id="183589"/>
    <lineage>
        <taxon>Eukaryota</taxon>
        <taxon>Sar</taxon>
        <taxon>Stramenopiles</taxon>
        <taxon>Ochrophyta</taxon>
        <taxon>Bacillariophyta</taxon>
        <taxon>Bacillariophyceae</taxon>
        <taxon>Bacillariophycidae</taxon>
        <taxon>Bacillariales</taxon>
        <taxon>Bacillariaceae</taxon>
        <taxon>Pseudo-nitzschia</taxon>
    </lineage>
</organism>
<evidence type="ECO:0000313" key="2">
    <source>
        <dbReference type="EMBL" id="VEU43798.1"/>
    </source>
</evidence>
<proteinExistence type="predicted"/>
<feature type="compositionally biased region" description="Polar residues" evidence="1">
    <location>
        <begin position="122"/>
        <end position="134"/>
    </location>
</feature>
<feature type="compositionally biased region" description="Basic and acidic residues" evidence="1">
    <location>
        <begin position="32"/>
        <end position="42"/>
    </location>
</feature>
<feature type="compositionally biased region" description="Basic and acidic residues" evidence="1">
    <location>
        <begin position="231"/>
        <end position="243"/>
    </location>
</feature>
<protein>
    <submittedName>
        <fullName evidence="2">Uncharacterized protein</fullName>
    </submittedName>
</protein>
<evidence type="ECO:0000256" key="1">
    <source>
        <dbReference type="SAM" id="MobiDB-lite"/>
    </source>
</evidence>
<accession>A0A448ZP29</accession>
<evidence type="ECO:0000313" key="3">
    <source>
        <dbReference type="Proteomes" id="UP000291116"/>
    </source>
</evidence>
<dbReference type="Proteomes" id="UP000291116">
    <property type="component" value="Unassembled WGS sequence"/>
</dbReference>
<dbReference type="AlphaFoldDB" id="A0A448ZP29"/>
<name>A0A448ZP29_9STRA</name>
<dbReference type="EMBL" id="CAACVS010000587">
    <property type="protein sequence ID" value="VEU43798.1"/>
    <property type="molecule type" value="Genomic_DNA"/>
</dbReference>
<feature type="region of interest" description="Disordered" evidence="1">
    <location>
        <begin position="119"/>
        <end position="173"/>
    </location>
</feature>
<keyword evidence="3" id="KW-1185">Reference proteome</keyword>
<feature type="compositionally biased region" description="Basic and acidic residues" evidence="1">
    <location>
        <begin position="91"/>
        <end position="103"/>
    </location>
</feature>
<feature type="region of interest" description="Disordered" evidence="1">
    <location>
        <begin position="193"/>
        <end position="252"/>
    </location>
</feature>
<feature type="region of interest" description="Disordered" evidence="1">
    <location>
        <begin position="1"/>
        <end position="103"/>
    </location>
</feature>
<feature type="compositionally biased region" description="Basic and acidic residues" evidence="1">
    <location>
        <begin position="58"/>
        <end position="69"/>
    </location>
</feature>
<gene>
    <name evidence="2" type="ORF">PSNMU_V1.4_AUG-EV-PASAV3_0108520</name>
</gene>
<feature type="compositionally biased region" description="Basic and acidic residues" evidence="1">
    <location>
        <begin position="9"/>
        <end position="25"/>
    </location>
</feature>
<reference evidence="2 3" key="1">
    <citation type="submission" date="2019-01" db="EMBL/GenBank/DDBJ databases">
        <authorList>
            <person name="Ferrante I. M."/>
        </authorList>
    </citation>
    <scope>NUCLEOTIDE SEQUENCE [LARGE SCALE GENOMIC DNA]</scope>
    <source>
        <strain evidence="2 3">B856</strain>
    </source>
</reference>
<sequence length="252" mass="28103">MNTYGQMTEAEKKAEEMRKKDAEKLARRKKKFDAARFEHIEKTNQIYGQPKPQPKPVEPNRNEKEEIKRKGWNIFKKKPPKESSKAAPQAMEKKSPSVDARSVKPEICSTPLEIAPNWAFTDKQNARPQPNVGHSSDPDYMATKKIPKNIASTGSKKASDGPEPPKYNTVGYGTAGRKAGTGISSTIAAFQPGVFKPKTGDPRKMKQPKIETSTSESMDVRGNITRTITRKITDPNGKVRTETEVVQVPARR</sequence>
<dbReference type="OrthoDB" id="53975at2759"/>